<protein>
    <submittedName>
        <fullName evidence="2">Uncharacterized protein</fullName>
    </submittedName>
</protein>
<sequence>MATGRRRRRRRRAHAQGVGGWGCRRPAETDGSGEHQGEDAKRPRGCADRARNRRAWWHLRTRSTAPAHTPTHFCTRATACARR</sequence>
<dbReference type="EMBL" id="KV918821">
    <property type="protein sequence ID" value="OSX78110.1"/>
    <property type="molecule type" value="Genomic_DNA"/>
</dbReference>
<evidence type="ECO:0000313" key="3">
    <source>
        <dbReference type="Proteomes" id="UP000218209"/>
    </source>
</evidence>
<organism evidence="2 3">
    <name type="scientific">Porphyra umbilicalis</name>
    <name type="common">Purple laver</name>
    <name type="synonym">Red alga</name>
    <dbReference type="NCBI Taxonomy" id="2786"/>
    <lineage>
        <taxon>Eukaryota</taxon>
        <taxon>Rhodophyta</taxon>
        <taxon>Bangiophyceae</taxon>
        <taxon>Bangiales</taxon>
        <taxon>Bangiaceae</taxon>
        <taxon>Porphyra</taxon>
    </lineage>
</organism>
<dbReference type="Proteomes" id="UP000218209">
    <property type="component" value="Unassembled WGS sequence"/>
</dbReference>
<feature type="compositionally biased region" description="Basic residues" evidence="1">
    <location>
        <begin position="1"/>
        <end position="14"/>
    </location>
</feature>
<evidence type="ECO:0000313" key="2">
    <source>
        <dbReference type="EMBL" id="OSX78110.1"/>
    </source>
</evidence>
<accession>A0A1X6PBI9</accession>
<feature type="compositionally biased region" description="Basic and acidic residues" evidence="1">
    <location>
        <begin position="25"/>
        <end position="47"/>
    </location>
</feature>
<reference evidence="2 3" key="1">
    <citation type="submission" date="2017-03" db="EMBL/GenBank/DDBJ databases">
        <title>WGS assembly of Porphyra umbilicalis.</title>
        <authorList>
            <person name="Brawley S.H."/>
            <person name="Blouin N.A."/>
            <person name="Ficko-Blean E."/>
            <person name="Wheeler G.L."/>
            <person name="Lohr M."/>
            <person name="Goodson H.V."/>
            <person name="Jenkins J.W."/>
            <person name="Blaby-Haas C.E."/>
            <person name="Helliwell K.E."/>
            <person name="Chan C."/>
            <person name="Marriage T."/>
            <person name="Bhattacharya D."/>
            <person name="Klein A.S."/>
            <person name="Badis Y."/>
            <person name="Brodie J."/>
            <person name="Cao Y."/>
            <person name="Collen J."/>
            <person name="Dittami S.M."/>
            <person name="Gachon C.M."/>
            <person name="Green B.R."/>
            <person name="Karpowicz S."/>
            <person name="Kim J.W."/>
            <person name="Kudahl U."/>
            <person name="Lin S."/>
            <person name="Michel G."/>
            <person name="Mittag M."/>
            <person name="Olson B.J."/>
            <person name="Pangilinan J."/>
            <person name="Peng Y."/>
            <person name="Qiu H."/>
            <person name="Shu S."/>
            <person name="Singer J.T."/>
            <person name="Smith A.G."/>
            <person name="Sprecher B.N."/>
            <person name="Wagner V."/>
            <person name="Wang W."/>
            <person name="Wang Z.-Y."/>
            <person name="Yan J."/>
            <person name="Yarish C."/>
            <person name="Zoeuner-Riek S."/>
            <person name="Zhuang Y."/>
            <person name="Zou Y."/>
            <person name="Lindquist E.A."/>
            <person name="Grimwood J."/>
            <person name="Barry K."/>
            <person name="Rokhsar D.S."/>
            <person name="Schmutz J."/>
            <person name="Stiller J.W."/>
            <person name="Grossman A.R."/>
            <person name="Prochnik S.E."/>
        </authorList>
    </citation>
    <scope>NUCLEOTIDE SEQUENCE [LARGE SCALE GENOMIC DNA]</scope>
    <source>
        <strain evidence="2">4086291</strain>
    </source>
</reference>
<evidence type="ECO:0000256" key="1">
    <source>
        <dbReference type="SAM" id="MobiDB-lite"/>
    </source>
</evidence>
<keyword evidence="3" id="KW-1185">Reference proteome</keyword>
<gene>
    <name evidence="2" type="ORF">BU14_0121s0038</name>
</gene>
<feature type="region of interest" description="Disordered" evidence="1">
    <location>
        <begin position="1"/>
        <end position="47"/>
    </location>
</feature>
<dbReference type="AlphaFoldDB" id="A0A1X6PBI9"/>
<proteinExistence type="predicted"/>
<name>A0A1X6PBI9_PORUM</name>